<reference evidence="12" key="1">
    <citation type="journal article" date="2014" name="PLoS ONE">
        <title>The genome and linkage map of the northern pike (Esox lucius): conserved synteny revealed between the salmonid sister group and the Neoteleostei.</title>
        <authorList>
            <person name="Rondeau E.B."/>
            <person name="Minkley D.R."/>
            <person name="Leong J.S."/>
            <person name="Messmer A.M."/>
            <person name="Jantzen J.R."/>
            <person name="von Schalburg K.R."/>
            <person name="Lemon C."/>
            <person name="Bird N.H."/>
            <person name="Koop B.F."/>
        </authorList>
    </citation>
    <scope>NUCLEOTIDE SEQUENCE</scope>
</reference>
<dbReference type="Pfam" id="PF26285">
    <property type="entry name" value="SASH1_Homeodomain"/>
    <property type="match status" value="2"/>
</dbReference>
<feature type="region of interest" description="Disordered" evidence="8">
    <location>
        <begin position="1123"/>
        <end position="1148"/>
    </location>
</feature>
<dbReference type="SUPFAM" id="SSF50044">
    <property type="entry name" value="SH3-domain"/>
    <property type="match status" value="1"/>
</dbReference>
<comment type="subunit">
    <text evidence="5">Interacts promiscuously (via SAM domain) with EPHA5, EPHA6, EPHA7, EPHA8, EPHB1, EPHB2, EPHB3 and EPHB4 (via SAM domain) (in vitro).</text>
</comment>
<evidence type="ECO:0000256" key="1">
    <source>
        <dbReference type="ARBA" id="ARBA00004496"/>
    </source>
</evidence>
<feature type="region of interest" description="Disordered" evidence="8">
    <location>
        <begin position="1675"/>
        <end position="1710"/>
    </location>
</feature>
<feature type="compositionally biased region" description="Polar residues" evidence="8">
    <location>
        <begin position="1050"/>
        <end position="1060"/>
    </location>
</feature>
<feature type="compositionally biased region" description="Pro residues" evidence="8">
    <location>
        <begin position="1602"/>
        <end position="1616"/>
    </location>
</feature>
<dbReference type="Bgee" id="ENSELUG00000019278">
    <property type="expression patterns" value="Expressed in spleen and 15 other cell types or tissues"/>
</dbReference>
<name>A0A6Q2Y3B1_ESOLU</name>
<evidence type="ECO:0000313" key="12">
    <source>
        <dbReference type="Proteomes" id="UP000265140"/>
    </source>
</evidence>
<evidence type="ECO:0000256" key="8">
    <source>
        <dbReference type="SAM" id="MobiDB-lite"/>
    </source>
</evidence>
<evidence type="ECO:0000256" key="6">
    <source>
        <dbReference type="ARBA" id="ARBA00073398"/>
    </source>
</evidence>
<feature type="domain" description="SAM" evidence="10">
    <location>
        <begin position="811"/>
        <end position="875"/>
    </location>
</feature>
<dbReference type="FunFam" id="1.10.150.50:FF:000055">
    <property type="entry name" value="Sterile alpha motif domain containing 5"/>
    <property type="match status" value="1"/>
</dbReference>
<keyword evidence="3" id="KW-0963">Cytoplasm</keyword>
<dbReference type="FunFam" id="1.10.150.50:FF:000024">
    <property type="entry name" value="Putative sam and sh3 domain-containing protein 1"/>
    <property type="match status" value="1"/>
</dbReference>
<dbReference type="InterPro" id="IPR013761">
    <property type="entry name" value="SAM/pointed_sf"/>
</dbReference>
<dbReference type="CDD" id="cd09527">
    <property type="entry name" value="SAM_Samd5"/>
    <property type="match status" value="1"/>
</dbReference>
<evidence type="ECO:0000259" key="10">
    <source>
        <dbReference type="PROSITE" id="PS50105"/>
    </source>
</evidence>
<feature type="domain" description="SH3" evidence="9">
    <location>
        <begin position="733"/>
        <end position="794"/>
    </location>
</feature>
<dbReference type="PROSITE" id="PS50105">
    <property type="entry name" value="SAM_DOMAIN"/>
    <property type="match status" value="2"/>
</dbReference>
<reference evidence="11" key="2">
    <citation type="submission" date="2020-02" db="EMBL/GenBank/DDBJ databases">
        <title>Esox lucius (northern pike) genome, fEsoLuc1, primary haplotype.</title>
        <authorList>
            <person name="Myers G."/>
            <person name="Karagic N."/>
            <person name="Meyer A."/>
            <person name="Pippel M."/>
            <person name="Reichard M."/>
            <person name="Winkler S."/>
            <person name="Tracey A."/>
            <person name="Sims Y."/>
            <person name="Howe K."/>
            <person name="Rhie A."/>
            <person name="Formenti G."/>
            <person name="Durbin R."/>
            <person name="Fedrigo O."/>
            <person name="Jarvis E.D."/>
        </authorList>
    </citation>
    <scope>NUCLEOTIDE SEQUENCE [LARGE SCALE GENOMIC DNA]</scope>
</reference>
<feature type="compositionally biased region" description="Low complexity" evidence="8">
    <location>
        <begin position="684"/>
        <end position="702"/>
    </location>
</feature>
<dbReference type="SMART" id="SM00454">
    <property type="entry name" value="SAM"/>
    <property type="match status" value="3"/>
</dbReference>
<feature type="compositionally biased region" description="Pro residues" evidence="8">
    <location>
        <begin position="969"/>
        <end position="983"/>
    </location>
</feature>
<feature type="region of interest" description="Disordered" evidence="8">
    <location>
        <begin position="596"/>
        <end position="733"/>
    </location>
</feature>
<feature type="region of interest" description="Disordered" evidence="8">
    <location>
        <begin position="1588"/>
        <end position="1628"/>
    </location>
</feature>
<evidence type="ECO:0000256" key="7">
    <source>
        <dbReference type="PROSITE-ProRule" id="PRU00192"/>
    </source>
</evidence>
<dbReference type="Proteomes" id="UP000265140">
    <property type="component" value="Chromosome 15"/>
</dbReference>
<comment type="subcellular location">
    <subcellularLocation>
        <location evidence="1">Cytoplasm</location>
    </subcellularLocation>
</comment>
<keyword evidence="2 7" id="KW-0728">SH3 domain</keyword>
<dbReference type="Pfam" id="PF12485">
    <property type="entry name" value="SPIDER"/>
    <property type="match status" value="1"/>
</dbReference>
<organism evidence="11 12">
    <name type="scientific">Esox lucius</name>
    <name type="common">Northern pike</name>
    <dbReference type="NCBI Taxonomy" id="8010"/>
    <lineage>
        <taxon>Eukaryota</taxon>
        <taxon>Metazoa</taxon>
        <taxon>Chordata</taxon>
        <taxon>Craniata</taxon>
        <taxon>Vertebrata</taxon>
        <taxon>Euteleostomi</taxon>
        <taxon>Actinopterygii</taxon>
        <taxon>Neopterygii</taxon>
        <taxon>Teleostei</taxon>
        <taxon>Protacanthopterygii</taxon>
        <taxon>Esociformes</taxon>
        <taxon>Esocidae</taxon>
        <taxon>Esox</taxon>
    </lineage>
</organism>
<feature type="region of interest" description="Disordered" evidence="8">
    <location>
        <begin position="955"/>
        <end position="1004"/>
    </location>
</feature>
<feature type="region of interest" description="Disordered" evidence="8">
    <location>
        <begin position="1050"/>
        <end position="1072"/>
    </location>
</feature>
<evidence type="ECO:0000313" key="11">
    <source>
        <dbReference type="Ensembl" id="ENSELUP00000060398.2"/>
    </source>
</evidence>
<dbReference type="GO" id="GO:0005737">
    <property type="term" value="C:cytoplasm"/>
    <property type="evidence" value="ECO:0007669"/>
    <property type="project" value="UniProtKB-SubCell"/>
</dbReference>
<feature type="compositionally biased region" description="Polar residues" evidence="8">
    <location>
        <begin position="651"/>
        <end position="673"/>
    </location>
</feature>
<dbReference type="InterPro" id="IPR021090">
    <property type="entry name" value="SPIDER"/>
</dbReference>
<protein>
    <recommendedName>
        <fullName evidence="6">Sterile alpha motif domain-containing protein 5</fullName>
    </recommendedName>
</protein>
<dbReference type="CDD" id="cd11967">
    <property type="entry name" value="SH3_SASH1"/>
    <property type="match status" value="1"/>
</dbReference>
<dbReference type="InterPro" id="IPR051725">
    <property type="entry name" value="SAM-SH3_domain_protein"/>
</dbReference>
<proteinExistence type="predicted"/>
<feature type="compositionally biased region" description="Polar residues" evidence="8">
    <location>
        <begin position="703"/>
        <end position="715"/>
    </location>
</feature>
<dbReference type="Pfam" id="PF00536">
    <property type="entry name" value="SAM_1"/>
    <property type="match status" value="2"/>
</dbReference>
<dbReference type="InParanoid" id="A0A6Q2Y3B1"/>
<dbReference type="PROSITE" id="PS50002">
    <property type="entry name" value="SH3"/>
    <property type="match status" value="1"/>
</dbReference>
<evidence type="ECO:0000256" key="3">
    <source>
        <dbReference type="ARBA" id="ARBA00022490"/>
    </source>
</evidence>
<feature type="domain" description="SAM" evidence="10">
    <location>
        <begin position="12"/>
        <end position="71"/>
    </location>
</feature>
<dbReference type="SUPFAM" id="SSF47769">
    <property type="entry name" value="SAM/Pointed domain"/>
    <property type="match status" value="3"/>
</dbReference>
<dbReference type="PANTHER" id="PTHR12301">
    <property type="entry name" value="SAM-DOMAIN, SH3 AND NUCLEAR LOCALIZATION SIGNALS PROTEIN RELATED"/>
    <property type="match status" value="1"/>
</dbReference>
<dbReference type="PANTHER" id="PTHR12301:SF3">
    <property type="entry name" value="SAM AND SH3 DOMAIN-CONTAINING PROTEIN 1"/>
    <property type="match status" value="1"/>
</dbReference>
<feature type="compositionally biased region" description="Polar residues" evidence="8">
    <location>
        <begin position="249"/>
        <end position="259"/>
    </location>
</feature>
<feature type="region of interest" description="Disordered" evidence="8">
    <location>
        <begin position="511"/>
        <end position="545"/>
    </location>
</feature>
<feature type="region of interest" description="Disordered" evidence="8">
    <location>
        <begin position="896"/>
        <end position="932"/>
    </location>
</feature>
<keyword evidence="12" id="KW-1185">Reference proteome</keyword>
<feature type="compositionally biased region" description="Basic and acidic residues" evidence="8">
    <location>
        <begin position="602"/>
        <end position="611"/>
    </location>
</feature>
<evidence type="ECO:0000256" key="5">
    <source>
        <dbReference type="ARBA" id="ARBA00065890"/>
    </source>
</evidence>
<feature type="region of interest" description="Disordered" evidence="8">
    <location>
        <begin position="1530"/>
        <end position="1565"/>
    </location>
</feature>
<evidence type="ECO:0000259" key="9">
    <source>
        <dbReference type="PROSITE" id="PS50002"/>
    </source>
</evidence>
<dbReference type="Gene3D" id="1.10.150.50">
    <property type="entry name" value="Transcription Factor, Ets-1"/>
    <property type="match status" value="3"/>
</dbReference>
<dbReference type="GeneTree" id="ENSGT00940000156778"/>
<dbReference type="Gene3D" id="2.30.30.40">
    <property type="entry name" value="SH3 Domains"/>
    <property type="match status" value="1"/>
</dbReference>
<feature type="region of interest" description="Disordered" evidence="8">
    <location>
        <begin position="249"/>
        <end position="286"/>
    </location>
</feature>
<accession>A0A6Q2Y3B1</accession>
<dbReference type="InterPro" id="IPR035720">
    <property type="entry name" value="SASH1_SH3"/>
</dbReference>
<sequence>MSKMTRTGPSLVYEWLQALQLPQYLEGFVDNGYDDLEVCKQIGNPDLDAIGVRVQHHRQKLLKAVKRLREDEKKKTSGLYFTLEPMNPSSICLVLGTSTACIKDCKNDLEGSKSWTESNQEKLVIGSNKTCHQGWYGPRNNNLRLTDDSKESVTFPKLKLKILIRDKLLKDGINLNEPPYTNKDGSPGTFDELAMEYSEYYSTSLTDVQDRMEEIRKRQVIQDVESKMETVNLVPTSLQLRSQIQESLGLSRSSAVSTPETERRSSVRKSGIEDGSEEKCDGKRQKNKSFWQSFRKSQSGAVRQTSKGEDVGFVASDITMSDEERIQLMMMVKEKMISVEEALARLKEFETQSRQACSTDPKECPDVPSPPLNEFSSYNSCDQSDCEQEDIGTFRRLHKLVSSSRRVRKKLIRIDESKKLVPEDSLCVDGLVPGDAMSSLSLYSGVQKKQSVPGGCHHVDSLASALRDQPTCDLTTSPSSSSSLDTCSSHTHTYTLDAVSSTTQRLLRAFSKTGGSSPACSPGRRPDTGPTGEGKVAGVGDSGSSLSEIEVGGAEDRVRIARSVTDGEIRRALSPVSSHGRACSFGGFDLTSRTLDMDDGDQEHVNKDGDASVKNVVRSPPTSHRVSLGKKVKSVKETMRKRITKRYHCSLSEQSSPERMSSGPQSPHSNTDTDSPEKPKLKAGGSVESLRSSLSGQSSMSGQTVGTTDSSNSNRESVKSEDGEEEELPYRGPFCGRAMVHTDFTPSPYDTDSLKLKRGDVIDIISKPPMGTWMGLLNGKVGTFKFIYVDVLTEEEVKPKRTRRRRKGRQPKPTSVEELLERINLTEHLPTFLFNGYEDLDTFKLLEEEDLDELNIRDPQHRAVLLTAVELLQEYDGSSDPDRAGQSGESQEKLLLDRRGQLENSPRDSGCYESSENLENGGRGKKMCSSISRSSSGFESSHLLSPEYSSLPLALPSPTLVHPSKTTPQTPPEYQPSATPPPTALTTDSLPRPARFQSRRGHTSKVWLTRSRSYEELGGRPAPTALPRLCLSLGKLHSGLHTTQQHTLENLKPTPTNMSNARGPGEGHPEQEEAPLLNCLEGPSPPPQPELPTDTLELDMVVPRLTGLLSCTHPKICPPARGHRPNHDLARLNPNPNPCGSPTTPEKTSDLASIRFSLESTFVEDVSVTQAATHHCVADLACKRCVADLTNQPCVADLATQPCVADLATQPCVAALATQPCLADLATQPCVADLATQRCIANLTTQPCVADLVTQPCVVDLATQPCVADRVTQPCVADLATQPCVPNLATKPCVPDLATQCCVANLTAQPCVADLVTQPCVADLATQPCVADLVTQPCVADLVTQPCVADLATQPCVAALATQCCVANLTTQPCVADLVTQPCVADLVTQPCVADQATQSCVADLATQPNSSPTLPQSKAHRLLPSKGRKNLPVEPDNLLNERLESEGIDLTTEAYSDKEHLPTFLFNGYEDLDTFKLLEEENLDELNIRDPQHRAVLLTAVELLQEYDGSSEPDRAGQSGESQEKLLLDRRGQLENSPRDSGCYENSENLENGGRGKKMCSSISRSSSGFESSHLLSPEYSSLPLALPSPTLVHPSKTTPQTPPEYQPSATPPPTALTTDSLPRPAHCQNYEKLGERPAPTALPRLCLSLGKLHPGLHATQHHTLENLKPTLTNVSNARGPGEGHPEQEEAPLLNCLEGPSPPPQPELPTDTLELDMVVPRLTGLLSCTHPKICPPAPGRRPKHRFARLNPNPCGSPTTPEKYLDGASKLFSLDSTFVEDVSVTQAATQPCVADLAIQPNSSPTLPQSKAHRLQPTKGRKTLPVEPANLLQERLESEGIDLTTEPYSDKYGRCGIPQSLAQRYSTELNLPLAETMNVLDEVRITQLHKQQRMAVSGFSTHLYIFLKMCIS</sequence>
<dbReference type="FunFam" id="2.30.30.40:FF:000021">
    <property type="entry name" value="Putative sam and sh3 domain-containing protein 1"/>
    <property type="match status" value="1"/>
</dbReference>
<dbReference type="InterPro" id="IPR036028">
    <property type="entry name" value="SH3-like_dom_sf"/>
</dbReference>
<feature type="compositionally biased region" description="Gly residues" evidence="8">
    <location>
        <begin position="531"/>
        <end position="541"/>
    </location>
</feature>
<reference evidence="11" key="4">
    <citation type="submission" date="2025-09" db="UniProtKB">
        <authorList>
            <consortium name="Ensembl"/>
        </authorList>
    </citation>
    <scope>IDENTIFICATION</scope>
</reference>
<evidence type="ECO:0000256" key="4">
    <source>
        <dbReference type="ARBA" id="ARBA00022553"/>
    </source>
</evidence>
<evidence type="ECO:0000256" key="2">
    <source>
        <dbReference type="ARBA" id="ARBA00022443"/>
    </source>
</evidence>
<dbReference type="InterPro" id="IPR001452">
    <property type="entry name" value="SH3_domain"/>
</dbReference>
<keyword evidence="4" id="KW-0597">Phosphoprotein</keyword>
<dbReference type="Ensembl" id="ENSELUT00000052861.2">
    <property type="protein sequence ID" value="ENSELUP00000060398.2"/>
    <property type="gene ID" value="ENSELUG00000019278.3"/>
</dbReference>
<dbReference type="InterPro" id="IPR001660">
    <property type="entry name" value="SAM"/>
</dbReference>
<dbReference type="InterPro" id="IPR058666">
    <property type="entry name" value="SASH1/NUB1_homeodomain"/>
</dbReference>
<reference evidence="11" key="3">
    <citation type="submission" date="2025-08" db="UniProtKB">
        <authorList>
            <consortium name="Ensembl"/>
        </authorList>
    </citation>
    <scope>IDENTIFICATION</scope>
</reference>